<dbReference type="EMBL" id="BLZA01000013">
    <property type="protein sequence ID" value="GHJ85805.1"/>
    <property type="molecule type" value="Genomic_DNA"/>
</dbReference>
<evidence type="ECO:0000256" key="2">
    <source>
        <dbReference type="ARBA" id="ARBA00004123"/>
    </source>
</evidence>
<protein>
    <recommendedName>
        <fullName evidence="12">DNA 3'-5' helicase</fullName>
        <ecNumber evidence="12">5.6.2.4</ecNumber>
    </recommendedName>
</protein>
<proteinExistence type="inferred from homology"/>
<dbReference type="SMART" id="SM00956">
    <property type="entry name" value="RQC"/>
    <property type="match status" value="1"/>
</dbReference>
<dbReference type="InterPro" id="IPR027417">
    <property type="entry name" value="P-loop_NTPase"/>
</dbReference>
<feature type="region of interest" description="Disordered" evidence="13">
    <location>
        <begin position="113"/>
        <end position="178"/>
    </location>
</feature>
<comment type="catalytic activity">
    <reaction evidence="11">
        <text>Couples ATP hydrolysis with the unwinding of duplex DNA by translocating in the 3'-5' direction.</text>
        <dbReference type="EC" id="5.6.2.4"/>
    </reaction>
</comment>
<evidence type="ECO:0000259" key="14">
    <source>
        <dbReference type="PROSITE" id="PS50967"/>
    </source>
</evidence>
<dbReference type="GO" id="GO:0031573">
    <property type="term" value="P:mitotic intra-S DNA damage checkpoint signaling"/>
    <property type="evidence" value="ECO:0007669"/>
    <property type="project" value="UniProtKB-ARBA"/>
</dbReference>
<evidence type="ECO:0000256" key="7">
    <source>
        <dbReference type="ARBA" id="ARBA00022840"/>
    </source>
</evidence>
<evidence type="ECO:0000256" key="12">
    <source>
        <dbReference type="ARBA" id="ARBA00034808"/>
    </source>
</evidence>
<dbReference type="InterPro" id="IPR014001">
    <property type="entry name" value="Helicase_ATP-bd"/>
</dbReference>
<feature type="compositionally biased region" description="Polar residues" evidence="13">
    <location>
        <begin position="1247"/>
        <end position="1268"/>
    </location>
</feature>
<dbReference type="GO" id="GO:0005634">
    <property type="term" value="C:nucleus"/>
    <property type="evidence" value="ECO:0007669"/>
    <property type="project" value="UniProtKB-SubCell"/>
</dbReference>
<evidence type="ECO:0000256" key="9">
    <source>
        <dbReference type="ARBA" id="ARBA00023235"/>
    </source>
</evidence>
<comment type="subcellular location">
    <subcellularLocation>
        <location evidence="2">Nucleus</location>
    </subcellularLocation>
</comment>
<feature type="region of interest" description="Disordered" evidence="13">
    <location>
        <begin position="1247"/>
        <end position="1272"/>
    </location>
</feature>
<evidence type="ECO:0000256" key="6">
    <source>
        <dbReference type="ARBA" id="ARBA00022806"/>
    </source>
</evidence>
<feature type="domain" description="Helicase C-terminal" evidence="16">
    <location>
        <begin position="769"/>
        <end position="922"/>
    </location>
</feature>
<dbReference type="SMART" id="SM00490">
    <property type="entry name" value="HELICc"/>
    <property type="match status" value="1"/>
</dbReference>
<dbReference type="SUPFAM" id="SSF46785">
    <property type="entry name" value="Winged helix' DNA-binding domain"/>
    <property type="match status" value="1"/>
</dbReference>
<dbReference type="InterPro" id="IPR001650">
    <property type="entry name" value="Helicase_C-like"/>
</dbReference>
<gene>
    <name evidence="17" type="ORF">NliqN6_2207</name>
</gene>
<dbReference type="GO" id="GO:0000729">
    <property type="term" value="P:DNA double-strand break processing"/>
    <property type="evidence" value="ECO:0007669"/>
    <property type="project" value="UniProtKB-ARBA"/>
</dbReference>
<keyword evidence="5" id="KW-0378">Hydrolase</keyword>
<evidence type="ECO:0000256" key="3">
    <source>
        <dbReference type="ARBA" id="ARBA00005446"/>
    </source>
</evidence>
<dbReference type="Pfam" id="PF00270">
    <property type="entry name" value="DEAD"/>
    <property type="match status" value="1"/>
</dbReference>
<dbReference type="FunFam" id="3.40.50.300:FF:000340">
    <property type="entry name" value="Bloom syndrome, RecQ helicase"/>
    <property type="match status" value="1"/>
</dbReference>
<dbReference type="PANTHER" id="PTHR13710">
    <property type="entry name" value="DNA HELICASE RECQ FAMILY MEMBER"/>
    <property type="match status" value="1"/>
</dbReference>
<evidence type="ECO:0000256" key="4">
    <source>
        <dbReference type="ARBA" id="ARBA00022741"/>
    </source>
</evidence>
<evidence type="ECO:0000256" key="8">
    <source>
        <dbReference type="ARBA" id="ARBA00023125"/>
    </source>
</evidence>
<dbReference type="Pfam" id="PF00271">
    <property type="entry name" value="Helicase_C"/>
    <property type="match status" value="1"/>
</dbReference>
<feature type="compositionally biased region" description="Basic and acidic residues" evidence="13">
    <location>
        <begin position="1287"/>
        <end position="1297"/>
    </location>
</feature>
<keyword evidence="8" id="KW-0238">DNA-binding</keyword>
<evidence type="ECO:0000259" key="15">
    <source>
        <dbReference type="PROSITE" id="PS51192"/>
    </source>
</evidence>
<dbReference type="GO" id="GO:0006260">
    <property type="term" value="P:DNA replication"/>
    <property type="evidence" value="ECO:0007669"/>
    <property type="project" value="InterPro"/>
</dbReference>
<comment type="caution">
    <text evidence="17">The sequence shown here is derived from an EMBL/GenBank/DDBJ whole genome shotgun (WGS) entry which is preliminary data.</text>
</comment>
<dbReference type="InterPro" id="IPR018982">
    <property type="entry name" value="RQC_domain"/>
</dbReference>
<accession>A0A8H3TRD5</accession>
<evidence type="ECO:0000256" key="5">
    <source>
        <dbReference type="ARBA" id="ARBA00022801"/>
    </source>
</evidence>
<evidence type="ECO:0000256" key="13">
    <source>
        <dbReference type="SAM" id="MobiDB-lite"/>
    </source>
</evidence>
<keyword evidence="6" id="KW-0347">Helicase</keyword>
<dbReference type="PANTHER" id="PTHR13710:SF153">
    <property type="entry name" value="RECQ-LIKE DNA HELICASE BLM"/>
    <property type="match status" value="1"/>
</dbReference>
<dbReference type="GO" id="GO:0003677">
    <property type="term" value="F:DNA binding"/>
    <property type="evidence" value="ECO:0007669"/>
    <property type="project" value="UniProtKB-KW"/>
</dbReference>
<keyword evidence="4" id="KW-0547">Nucleotide-binding</keyword>
<dbReference type="NCBIfam" id="TIGR00614">
    <property type="entry name" value="recQ_fam"/>
    <property type="match status" value="1"/>
</dbReference>
<dbReference type="SMART" id="SM00487">
    <property type="entry name" value="DEXDc"/>
    <property type="match status" value="1"/>
</dbReference>
<dbReference type="GO" id="GO:0016787">
    <property type="term" value="F:hydrolase activity"/>
    <property type="evidence" value="ECO:0007669"/>
    <property type="project" value="UniProtKB-KW"/>
</dbReference>
<dbReference type="InterPro" id="IPR032284">
    <property type="entry name" value="RecQ_Zn-bd"/>
</dbReference>
<dbReference type="Proteomes" id="UP000620104">
    <property type="component" value="Unassembled WGS sequence"/>
</dbReference>
<dbReference type="InterPro" id="IPR004589">
    <property type="entry name" value="DNA_helicase_ATP-dep_RecQ"/>
</dbReference>
<evidence type="ECO:0000256" key="1">
    <source>
        <dbReference type="ARBA" id="ARBA00001947"/>
    </source>
</evidence>
<comment type="cofactor">
    <cofactor evidence="1">
        <name>Zn(2+)</name>
        <dbReference type="ChEBI" id="CHEBI:29105"/>
    </cofactor>
</comment>
<dbReference type="InterPro" id="IPR010997">
    <property type="entry name" value="HRDC-like_sf"/>
</dbReference>
<dbReference type="GO" id="GO:0043138">
    <property type="term" value="F:3'-5' DNA helicase activity"/>
    <property type="evidence" value="ECO:0007669"/>
    <property type="project" value="UniProtKB-EC"/>
</dbReference>
<dbReference type="OrthoDB" id="10261556at2759"/>
<feature type="compositionally biased region" description="Polar residues" evidence="13">
    <location>
        <begin position="1103"/>
        <end position="1116"/>
    </location>
</feature>
<reference evidence="17" key="1">
    <citation type="submission" date="2020-07" db="EMBL/GenBank/DDBJ databases">
        <title>Draft Genome Sequence of a Deep-Sea Yeast, Naganishia (Cryptococcus) liquefaciens strain N6.</title>
        <authorList>
            <person name="Han Y.W."/>
            <person name="Kajitani R."/>
            <person name="Morimoto H."/>
            <person name="Parhat M."/>
            <person name="Tsubouchi H."/>
            <person name="Bakenova O."/>
            <person name="Ogata M."/>
            <person name="Argunhan B."/>
            <person name="Aoki R."/>
            <person name="Kajiwara S."/>
            <person name="Itoh T."/>
            <person name="Iwasaki H."/>
        </authorList>
    </citation>
    <scope>NUCLEOTIDE SEQUENCE</scope>
    <source>
        <strain evidence="17">N6</strain>
    </source>
</reference>
<dbReference type="GO" id="GO:0031422">
    <property type="term" value="C:RecQ family helicase-topoisomerase III complex"/>
    <property type="evidence" value="ECO:0007669"/>
    <property type="project" value="UniProtKB-ARBA"/>
</dbReference>
<feature type="compositionally biased region" description="Polar residues" evidence="13">
    <location>
        <begin position="141"/>
        <end position="161"/>
    </location>
</feature>
<dbReference type="InterPro" id="IPR044876">
    <property type="entry name" value="HRDC_dom_sf"/>
</dbReference>
<dbReference type="InterPro" id="IPR036388">
    <property type="entry name" value="WH-like_DNA-bd_sf"/>
</dbReference>
<organism evidence="17 18">
    <name type="scientific">Naganishia liquefaciens</name>
    <dbReference type="NCBI Taxonomy" id="104408"/>
    <lineage>
        <taxon>Eukaryota</taxon>
        <taxon>Fungi</taxon>
        <taxon>Dikarya</taxon>
        <taxon>Basidiomycota</taxon>
        <taxon>Agaricomycotina</taxon>
        <taxon>Tremellomycetes</taxon>
        <taxon>Filobasidiales</taxon>
        <taxon>Filobasidiaceae</taxon>
        <taxon>Naganishia</taxon>
    </lineage>
</organism>
<evidence type="ECO:0000313" key="18">
    <source>
        <dbReference type="Proteomes" id="UP000620104"/>
    </source>
</evidence>
<feature type="region of interest" description="Disordered" evidence="13">
    <location>
        <begin position="1084"/>
        <end position="1169"/>
    </location>
</feature>
<dbReference type="Gene3D" id="1.10.10.10">
    <property type="entry name" value="Winged helix-like DNA-binding domain superfamily/Winged helix DNA-binding domain"/>
    <property type="match status" value="1"/>
</dbReference>
<feature type="domain" description="HRDC" evidence="14">
    <location>
        <begin position="1169"/>
        <end position="1254"/>
    </location>
</feature>
<dbReference type="Gene3D" id="3.40.50.300">
    <property type="entry name" value="P-loop containing nucleotide triphosphate hydrolases"/>
    <property type="match status" value="2"/>
</dbReference>
<dbReference type="CDD" id="cd17920">
    <property type="entry name" value="DEXHc_RecQ"/>
    <property type="match status" value="1"/>
</dbReference>
<feature type="compositionally biased region" description="Polar residues" evidence="13">
    <location>
        <begin position="49"/>
        <end position="60"/>
    </location>
</feature>
<dbReference type="Pfam" id="PF00570">
    <property type="entry name" value="HRDC"/>
    <property type="match status" value="1"/>
</dbReference>
<dbReference type="GO" id="GO:0005524">
    <property type="term" value="F:ATP binding"/>
    <property type="evidence" value="ECO:0007669"/>
    <property type="project" value="UniProtKB-KW"/>
</dbReference>
<feature type="region of interest" description="Disordered" evidence="13">
    <location>
        <begin position="49"/>
        <end position="82"/>
    </location>
</feature>
<comment type="similarity">
    <text evidence="3">Belongs to the helicase family. RecQ subfamily.</text>
</comment>
<keyword evidence="18" id="KW-1185">Reference proteome</keyword>
<dbReference type="Gene3D" id="1.10.150.80">
    <property type="entry name" value="HRDC domain"/>
    <property type="match status" value="1"/>
</dbReference>
<dbReference type="Pfam" id="PF09382">
    <property type="entry name" value="RQC"/>
    <property type="match status" value="1"/>
</dbReference>
<dbReference type="InterPro" id="IPR011545">
    <property type="entry name" value="DEAD/DEAH_box_helicase_dom"/>
</dbReference>
<feature type="compositionally biased region" description="Polar residues" evidence="13">
    <location>
        <begin position="253"/>
        <end position="262"/>
    </location>
</feature>
<dbReference type="FunFam" id="3.40.50.300:FF:000296">
    <property type="entry name" value="ATP-dependent DNA helicase RecQ"/>
    <property type="match status" value="1"/>
</dbReference>
<evidence type="ECO:0000256" key="11">
    <source>
        <dbReference type="ARBA" id="ARBA00034617"/>
    </source>
</evidence>
<dbReference type="SUPFAM" id="SSF52540">
    <property type="entry name" value="P-loop containing nucleoside triphosphate hydrolases"/>
    <property type="match status" value="1"/>
</dbReference>
<dbReference type="SMART" id="SM00341">
    <property type="entry name" value="HRDC"/>
    <property type="match status" value="1"/>
</dbReference>
<dbReference type="PROSITE" id="PS51192">
    <property type="entry name" value="HELICASE_ATP_BIND_1"/>
    <property type="match status" value="1"/>
</dbReference>
<dbReference type="EC" id="5.6.2.4" evidence="12"/>
<dbReference type="CDD" id="cd18794">
    <property type="entry name" value="SF2_C_RecQ"/>
    <property type="match status" value="1"/>
</dbReference>
<feature type="compositionally biased region" description="Basic and acidic residues" evidence="13">
    <location>
        <begin position="286"/>
        <end position="304"/>
    </location>
</feature>
<feature type="compositionally biased region" description="Basic and acidic residues" evidence="13">
    <location>
        <begin position="122"/>
        <end position="140"/>
    </location>
</feature>
<keyword evidence="10" id="KW-0539">Nucleus</keyword>
<dbReference type="InterPro" id="IPR002121">
    <property type="entry name" value="HRDC_dom"/>
</dbReference>
<evidence type="ECO:0000256" key="10">
    <source>
        <dbReference type="ARBA" id="ARBA00023242"/>
    </source>
</evidence>
<dbReference type="GO" id="GO:0009378">
    <property type="term" value="F:four-way junction helicase activity"/>
    <property type="evidence" value="ECO:0007669"/>
    <property type="project" value="TreeGrafter"/>
</dbReference>
<sequence>MTVPRNNLQDQLNRLQHLGSTGAGSPFVAVSSPLVSGRRANASALVKTQLQPSEPFNKTVPNAIPADPSSPKPSYHASPLPSLMSTGQPLSIPISDRAGAAAIEAVKAFPKDPLSLRGRKRPSAEHREEPPTSRPRREISQEQAPQRNQYDGTQVLNQGSGSVARYRPGDVGNRGEGEHAWEIPGVTTMVTHLSPIQCQTRLNWCNRELVKLMALKISAMGGHEEIDDPEMLACQIDIFQRRIKILEAHMKDSSGSSRTGSVIGTPVSRTDRSPISAHGRPQETVVKWREDIPRVQPHIEHDAHSSTPVPSSQKDEDAQEMLPQRQLPSRPGAKAQQRGMDVYTPGARAPDLSGESSSRFAKQAATSRVLAEETFAPPVTVDRNNGQQQLGNTVEDDIEMQILDDSADDHIDGFEGDIKTIPAERSVIEISSRRTAPPAQWRTDPPISPISVSARPLSPMRTEQRGAIAVADDNDLVDLADEIFDSSPVSSRSPKQGNVHLPVTTPAARQPVANVVASSKRSAPVLAPAAQPPPPPEPKFAWSSEVKRVLKDTFGLQSFRSNQKEAINTTMHGDDVFVLMPTGGGKSLCYQLPAVCSRGKTSGVTVVLSPLISLINDQCAALISKDIPTIAFTGELNAADRRHAQTLLMQSDTPVKIAYTTPEMLANSNGFRAILQTLYKRRKLARCVIDEAHCVSGWGHDFRPDYRGLGNLKKQFPGVPLMALTATANGKVQDDIKRSLGISGCRQIAQSFNRPNLKYEIRPKKAKTILEDINSFIRSQPANSSGIIYCSSRDGCEKLALQLRDTYGLAAYYYHAGMTKADRVINQLEWQKGKFNIMVATVAFGMGIDKADVRWVVHYALPRSLEGYYQETGRAGRDGLVSDCVLFYHYGDSKSAMQMINREKELSEEQKERQREALRAVLRYCSNKVDCRRTQVLGFFGEHFDPKRCNNTCDVCLSRGSEPLEMVDITDRAKTIIKLVAAIPKPKRDMGGKMSDGDWTMAQAVECLKGLKGRSGKPLDENPCFGEGSSWDRGEHERLFEYLLIENILGEKYKENNMGFSNAYMTLGDKYRDVLNGHRQCILPFPKSGTGGGSKNTSTRTGPSRTNSLVMQTSNRGEPWDDNDWHSDKEYDDEPPMPAPTKSRSSRKKSAKAVERTVPQAANGTEPRLDKDALRLRALTEWRKKTASKMKVAPSAVLGDDLLELIAIILPVDEQSLTEEIEGMTESKISQLGKSAVDELLEICRSSTSNGSNATKSKGRATATSVNAPASKEPVRKSAVGFFEQYKNRAGDQDTPTRQKKTSTSSAVTASIIAPIRSVTTMSSTTPVVTNLRGVPSKSTSGIRIAAKAKAKF</sequence>
<feature type="region of interest" description="Disordered" evidence="13">
    <location>
        <begin position="431"/>
        <end position="459"/>
    </location>
</feature>
<dbReference type="PROSITE" id="PS50967">
    <property type="entry name" value="HRDC"/>
    <property type="match status" value="1"/>
</dbReference>
<feature type="region of interest" description="Disordered" evidence="13">
    <location>
        <begin position="251"/>
        <end position="357"/>
    </location>
</feature>
<feature type="region of interest" description="Disordered" evidence="13">
    <location>
        <begin position="1287"/>
        <end position="1306"/>
    </location>
</feature>
<keyword evidence="9" id="KW-0413">Isomerase</keyword>
<name>A0A8H3TRD5_9TREE</name>
<keyword evidence="7" id="KW-0067">ATP-binding</keyword>
<evidence type="ECO:0000259" key="16">
    <source>
        <dbReference type="PROSITE" id="PS51194"/>
    </source>
</evidence>
<dbReference type="GO" id="GO:0005737">
    <property type="term" value="C:cytoplasm"/>
    <property type="evidence" value="ECO:0007669"/>
    <property type="project" value="TreeGrafter"/>
</dbReference>
<evidence type="ECO:0000313" key="17">
    <source>
        <dbReference type="EMBL" id="GHJ85805.1"/>
    </source>
</evidence>
<dbReference type="SUPFAM" id="SSF47819">
    <property type="entry name" value="HRDC-like"/>
    <property type="match status" value="1"/>
</dbReference>
<feature type="domain" description="Helicase ATP-binding" evidence="15">
    <location>
        <begin position="567"/>
        <end position="746"/>
    </location>
</feature>
<dbReference type="InterPro" id="IPR036390">
    <property type="entry name" value="WH_DNA-bd_sf"/>
</dbReference>
<dbReference type="GO" id="GO:0000724">
    <property type="term" value="P:double-strand break repair via homologous recombination"/>
    <property type="evidence" value="ECO:0007669"/>
    <property type="project" value="TreeGrafter"/>
</dbReference>
<dbReference type="Pfam" id="PF16124">
    <property type="entry name" value="RecQ_Zn_bind"/>
    <property type="match status" value="1"/>
</dbReference>
<dbReference type="PROSITE" id="PS51194">
    <property type="entry name" value="HELICASE_CTER"/>
    <property type="match status" value="1"/>
</dbReference>